<dbReference type="EMBL" id="CAEZVM010000008">
    <property type="protein sequence ID" value="CAB4628000.1"/>
    <property type="molecule type" value="Genomic_DNA"/>
</dbReference>
<protein>
    <submittedName>
        <fullName evidence="1">Unannotated protein</fullName>
    </submittedName>
</protein>
<name>A0A6J6ITV0_9ZZZZ</name>
<reference evidence="1" key="1">
    <citation type="submission" date="2020-05" db="EMBL/GenBank/DDBJ databases">
        <authorList>
            <person name="Chiriac C."/>
            <person name="Salcher M."/>
            <person name="Ghai R."/>
            <person name="Kavagutti S V."/>
        </authorList>
    </citation>
    <scope>NUCLEOTIDE SEQUENCE</scope>
</reference>
<sequence>MSDKPQYWFNIRTKQVELGLKSSSLDRVGPFDSEQEAQNAEEIIKARSQDWKQQEIDDD</sequence>
<evidence type="ECO:0000313" key="1">
    <source>
        <dbReference type="EMBL" id="CAB4628000.1"/>
    </source>
</evidence>
<accession>A0A6J6ITV0</accession>
<organism evidence="1">
    <name type="scientific">freshwater metagenome</name>
    <dbReference type="NCBI Taxonomy" id="449393"/>
    <lineage>
        <taxon>unclassified sequences</taxon>
        <taxon>metagenomes</taxon>
        <taxon>ecological metagenomes</taxon>
    </lineage>
</organism>
<dbReference type="AlphaFoldDB" id="A0A6J6ITV0"/>
<gene>
    <name evidence="1" type="ORF">UFOPK2032_00388</name>
</gene>
<proteinExistence type="predicted"/>